<reference evidence="1" key="1">
    <citation type="journal article" date="2021" name="Proc. Natl. Acad. Sci. U.S.A.">
        <title>A Catalog of Tens of Thousands of Viruses from Human Metagenomes Reveals Hidden Associations with Chronic Diseases.</title>
        <authorList>
            <person name="Tisza M.J."/>
            <person name="Buck C.B."/>
        </authorList>
    </citation>
    <scope>NUCLEOTIDE SEQUENCE</scope>
    <source>
        <strain evidence="1">CtwwN25</strain>
    </source>
</reference>
<proteinExistence type="predicted"/>
<dbReference type="EMBL" id="BK015472">
    <property type="protein sequence ID" value="DAE08608.1"/>
    <property type="molecule type" value="Genomic_DNA"/>
</dbReference>
<evidence type="ECO:0000313" key="1">
    <source>
        <dbReference type="EMBL" id="DAE08608.1"/>
    </source>
</evidence>
<sequence>MKFTNEDQIKYAINVKISGINEDQYAILSRIASKVDQWNNEVDNKDFDCIESGHGQDSIELVFERKWKEISNASLMKFCKEIMDKVDCGWRSIDDYIMKDFTYFFFNMVYIWGYAKNEKMEFKGKNDIDYEFSFSLTKINPDSLTIRMDCDELNIHPYFGMFRFSDIYNVIPFIMSSICHDHRLLVSYKDIETAVSYVALHATSHPDEDEITQDIKFETRDGKEFTGKMYFKLERRNV</sequence>
<name>A0A8S5PPB0_9CAUD</name>
<protein>
    <submittedName>
        <fullName evidence="1">Uncharacterized protein</fullName>
    </submittedName>
</protein>
<accession>A0A8S5PPB0</accession>
<organism evidence="1">
    <name type="scientific">Myoviridae sp. ctwwN25</name>
    <dbReference type="NCBI Taxonomy" id="2825209"/>
    <lineage>
        <taxon>Viruses</taxon>
        <taxon>Duplodnaviria</taxon>
        <taxon>Heunggongvirae</taxon>
        <taxon>Uroviricota</taxon>
        <taxon>Caudoviricetes</taxon>
    </lineage>
</organism>